<dbReference type="OrthoDB" id="5240640at2"/>
<dbReference type="Proteomes" id="UP000321638">
    <property type="component" value="Unassembled WGS sequence"/>
</dbReference>
<dbReference type="AlphaFoldDB" id="A0A5C8PDM1"/>
<keyword evidence="2" id="KW-1185">Reference proteome</keyword>
<dbReference type="EMBL" id="VDUZ01000041">
    <property type="protein sequence ID" value="TXL71615.1"/>
    <property type="molecule type" value="Genomic_DNA"/>
</dbReference>
<dbReference type="RefSeq" id="WP_147850527.1">
    <property type="nucleotide sequence ID" value="NZ_VDUZ01000041.1"/>
</dbReference>
<accession>A0A5C8PDM1</accession>
<reference evidence="1 2" key="1">
    <citation type="submission" date="2019-06" db="EMBL/GenBank/DDBJ databases">
        <title>New taxonomy in bacterial strain CC-CFT640, isolated from vineyard.</title>
        <authorList>
            <person name="Lin S.-Y."/>
            <person name="Tsai C.-F."/>
            <person name="Young C.-C."/>
        </authorList>
    </citation>
    <scope>NUCLEOTIDE SEQUENCE [LARGE SCALE GENOMIC DNA]</scope>
    <source>
        <strain evidence="1 2">CC-CFT640</strain>
    </source>
</reference>
<evidence type="ECO:0000313" key="2">
    <source>
        <dbReference type="Proteomes" id="UP000321638"/>
    </source>
</evidence>
<organism evidence="1 2">
    <name type="scientific">Vineibacter terrae</name>
    <dbReference type="NCBI Taxonomy" id="2586908"/>
    <lineage>
        <taxon>Bacteria</taxon>
        <taxon>Pseudomonadati</taxon>
        <taxon>Pseudomonadota</taxon>
        <taxon>Alphaproteobacteria</taxon>
        <taxon>Hyphomicrobiales</taxon>
        <taxon>Vineibacter</taxon>
    </lineage>
</organism>
<gene>
    <name evidence="1" type="ORF">FHP25_29190</name>
</gene>
<proteinExistence type="predicted"/>
<protein>
    <submittedName>
        <fullName evidence="1">Uncharacterized protein</fullName>
    </submittedName>
</protein>
<evidence type="ECO:0000313" key="1">
    <source>
        <dbReference type="EMBL" id="TXL71615.1"/>
    </source>
</evidence>
<sequence length="413" mass="44221">MTDSDSLWLVVPAGQQASGAWVDDTLKQRAAEQGMSGRVPLAADFPRQRVEVVRGPNAAERVQELFLRRGWTDGLPVVAPTIARVKAALRFTSRGPAEVLGEVEPLKGLATTERAAANAVMAGCRPEYLPVVLAAVECLLDPAFNLRGVQTTDENVTPLLVVNGPVARLLAINGGFGALGPGWQANATIGRAIRLVMNNIGGGWPGAVSFAGLGQPGRYTLCLAENEAQSPWAPLHVEAGMAADQSAVTLTRAESVINVTGGLREIASVMGSAASGFGILWSGRPTVLIAPAVAADCARRGLGKDEVRRFLWEQGRWRRADWEKSWLTERILANRRWPDWVEAEASRGDIPATRTPDDIVLVVAGGDIPIPQNAYCPSWGFPPARITREIRLPADWTQLLADASEDAEALVAR</sequence>
<name>A0A5C8PDM1_9HYPH</name>
<comment type="caution">
    <text evidence="1">The sequence shown here is derived from an EMBL/GenBank/DDBJ whole genome shotgun (WGS) entry which is preliminary data.</text>
</comment>